<evidence type="ECO:0000313" key="2">
    <source>
        <dbReference type="Proteomes" id="UP000243528"/>
    </source>
</evidence>
<dbReference type="RefSeq" id="WP_106535439.1">
    <property type="nucleotide sequence ID" value="NZ_ML142897.1"/>
</dbReference>
<name>A0A2P8EFZ5_9ACTN</name>
<reference evidence="1 2" key="1">
    <citation type="submission" date="2018-03" db="EMBL/GenBank/DDBJ databases">
        <title>Genomic Encyclopedia of Archaeal and Bacterial Type Strains, Phase II (KMG-II): from individual species to whole genera.</title>
        <authorList>
            <person name="Goeker M."/>
        </authorList>
    </citation>
    <scope>NUCLEOTIDE SEQUENCE [LARGE SCALE GENOMIC DNA]</scope>
    <source>
        <strain evidence="1 2">DSM 45211</strain>
    </source>
</reference>
<dbReference type="OrthoDB" id="4548523at2"/>
<sequence>MAGTVVPLQRAQPPQQAREKKALVTRLDFLRETAVNKVAELDSAQAVRTSVPPSTLTPAGVVRHLMGIERRWFAIDFAASDVPAPWTDDGAGGFALEPGETVVGVVRSYLAECARSNEIIATHDLDDVAQGEGLDFDLRYAVIHLIEETARHCGHLDLLREAIDGRVGQ</sequence>
<gene>
    <name evidence="1" type="ORF">CLV30_101351</name>
</gene>
<organism evidence="1 2">
    <name type="scientific">Haloactinopolyspora alba</name>
    <dbReference type="NCBI Taxonomy" id="648780"/>
    <lineage>
        <taxon>Bacteria</taxon>
        <taxon>Bacillati</taxon>
        <taxon>Actinomycetota</taxon>
        <taxon>Actinomycetes</taxon>
        <taxon>Jiangellales</taxon>
        <taxon>Jiangellaceae</taxon>
        <taxon>Haloactinopolyspora</taxon>
    </lineage>
</organism>
<dbReference type="InterPro" id="IPR007061">
    <property type="entry name" value="MST-like"/>
</dbReference>
<dbReference type="Pfam" id="PF04978">
    <property type="entry name" value="MST"/>
    <property type="match status" value="1"/>
</dbReference>
<keyword evidence="2" id="KW-1185">Reference proteome</keyword>
<dbReference type="SUPFAM" id="SSF109854">
    <property type="entry name" value="DinB/YfiT-like putative metalloenzymes"/>
    <property type="match status" value="1"/>
</dbReference>
<dbReference type="Gene3D" id="1.20.120.450">
    <property type="entry name" value="dinb family like domain"/>
    <property type="match status" value="1"/>
</dbReference>
<dbReference type="Proteomes" id="UP000243528">
    <property type="component" value="Unassembled WGS sequence"/>
</dbReference>
<dbReference type="AlphaFoldDB" id="A0A2P8EFZ5"/>
<evidence type="ECO:0000313" key="1">
    <source>
        <dbReference type="EMBL" id="PSL08379.1"/>
    </source>
</evidence>
<dbReference type="EMBL" id="PYGE01000001">
    <property type="protein sequence ID" value="PSL08379.1"/>
    <property type="molecule type" value="Genomic_DNA"/>
</dbReference>
<dbReference type="InterPro" id="IPR034660">
    <property type="entry name" value="DinB/YfiT-like"/>
</dbReference>
<protein>
    <submittedName>
        <fullName evidence="1">Uncharacterized protein DUF664</fullName>
    </submittedName>
</protein>
<proteinExistence type="predicted"/>
<accession>A0A2P8EFZ5</accession>
<comment type="caution">
    <text evidence="1">The sequence shown here is derived from an EMBL/GenBank/DDBJ whole genome shotgun (WGS) entry which is preliminary data.</text>
</comment>